<evidence type="ECO:0000256" key="2">
    <source>
        <dbReference type="SAM" id="Phobius"/>
    </source>
</evidence>
<dbReference type="AlphaFoldDB" id="A0A7H0I150"/>
<reference evidence="3 4" key="1">
    <citation type="submission" date="2020-08" db="EMBL/GenBank/DDBJ databases">
        <title>A novel species.</title>
        <authorList>
            <person name="Gao J."/>
        </authorList>
    </citation>
    <scope>NUCLEOTIDE SEQUENCE [LARGE SCALE GENOMIC DNA]</scope>
    <source>
        <strain evidence="3 4">CRPJ-33</strain>
    </source>
</reference>
<dbReference type="EMBL" id="CP060825">
    <property type="protein sequence ID" value="QNP66516.1"/>
    <property type="molecule type" value="Genomic_DNA"/>
</dbReference>
<dbReference type="Proteomes" id="UP000516230">
    <property type="component" value="Chromosome"/>
</dbReference>
<keyword evidence="2" id="KW-0812">Transmembrane</keyword>
<protein>
    <submittedName>
        <fullName evidence="3">Uncharacterized protein</fullName>
    </submittedName>
</protein>
<gene>
    <name evidence="3" type="ORF">IAG43_28700</name>
</gene>
<proteinExistence type="predicted"/>
<feature type="region of interest" description="Disordered" evidence="1">
    <location>
        <begin position="73"/>
        <end position="99"/>
    </location>
</feature>
<feature type="compositionally biased region" description="Low complexity" evidence="1">
    <location>
        <begin position="73"/>
        <end position="83"/>
    </location>
</feature>
<dbReference type="RefSeq" id="WP_187743575.1">
    <property type="nucleotide sequence ID" value="NZ_CP060825.1"/>
</dbReference>
<accession>A0A7H0I150</accession>
<keyword evidence="2" id="KW-1133">Transmembrane helix</keyword>
<evidence type="ECO:0000313" key="4">
    <source>
        <dbReference type="Proteomes" id="UP000516230"/>
    </source>
</evidence>
<sequence>MDEVRSRLREAAVSHRPDREAMLARVERGMTAPPVRPPRAAPAPWLRVVAATAAVAGVLAVGGYAVATLTDAPAPRESAARPAPLQPAPERPADGFLSSSAVVDPHSNRYWAQNNLDLTTREPLTELTVEVRVALTGGVEETGHWGTRPADDFDVRVQERDGALLYRWTLREGRTLPAGKHVFAAQYNHAEGDRDASRDAYTARGRAGDTGVAVSGRFTRAPG</sequence>
<evidence type="ECO:0000256" key="1">
    <source>
        <dbReference type="SAM" id="MobiDB-lite"/>
    </source>
</evidence>
<name>A0A7H0I150_9ACTN</name>
<keyword evidence="4" id="KW-1185">Reference proteome</keyword>
<keyword evidence="2" id="KW-0472">Membrane</keyword>
<organism evidence="3 4">
    <name type="scientific">Streptomyces genisteinicus</name>
    <dbReference type="NCBI Taxonomy" id="2768068"/>
    <lineage>
        <taxon>Bacteria</taxon>
        <taxon>Bacillati</taxon>
        <taxon>Actinomycetota</taxon>
        <taxon>Actinomycetes</taxon>
        <taxon>Kitasatosporales</taxon>
        <taxon>Streptomycetaceae</taxon>
        <taxon>Streptomyces</taxon>
    </lineage>
</organism>
<evidence type="ECO:0000313" key="3">
    <source>
        <dbReference type="EMBL" id="QNP66516.1"/>
    </source>
</evidence>
<dbReference type="KEGG" id="sgj:IAG43_28700"/>
<feature type="transmembrane region" description="Helical" evidence="2">
    <location>
        <begin position="45"/>
        <end position="67"/>
    </location>
</feature>